<dbReference type="eggNOG" id="COG3753">
    <property type="taxonomic scope" value="Bacteria"/>
</dbReference>
<dbReference type="InterPro" id="IPR027405">
    <property type="entry name" value="YidB-like"/>
</dbReference>
<dbReference type="Gene3D" id="1.10.10.690">
    <property type="entry name" value="YidB-like"/>
    <property type="match status" value="1"/>
</dbReference>
<dbReference type="SUPFAM" id="SSF140804">
    <property type="entry name" value="YidB-like"/>
    <property type="match status" value="1"/>
</dbReference>
<dbReference type="Pfam" id="PF20159">
    <property type="entry name" value="YidB"/>
    <property type="match status" value="1"/>
</dbReference>
<dbReference type="AlphaFoldDB" id="C7Q6V5"/>
<dbReference type="STRING" id="479433.Caci_7138"/>
<dbReference type="OrthoDB" id="9795283at2"/>
<dbReference type="KEGG" id="cai:Caci_7138"/>
<dbReference type="Proteomes" id="UP000000851">
    <property type="component" value="Chromosome"/>
</dbReference>
<name>C7Q6V5_CATAD</name>
<dbReference type="InParanoid" id="C7Q6V5"/>
<organism evidence="2 3">
    <name type="scientific">Catenulispora acidiphila (strain DSM 44928 / JCM 14897 / NBRC 102108 / NRRL B-24433 / ID139908)</name>
    <dbReference type="NCBI Taxonomy" id="479433"/>
    <lineage>
        <taxon>Bacteria</taxon>
        <taxon>Bacillati</taxon>
        <taxon>Actinomycetota</taxon>
        <taxon>Actinomycetes</taxon>
        <taxon>Catenulisporales</taxon>
        <taxon>Catenulisporaceae</taxon>
        <taxon>Catenulispora</taxon>
    </lineage>
</organism>
<protein>
    <recommendedName>
        <fullName evidence="4">DUF937 domain-containing protein</fullName>
    </recommendedName>
</protein>
<feature type="compositionally biased region" description="Low complexity" evidence="1">
    <location>
        <begin position="127"/>
        <end position="137"/>
    </location>
</feature>
<reference evidence="2 3" key="1">
    <citation type="journal article" date="2009" name="Stand. Genomic Sci.">
        <title>Complete genome sequence of Catenulispora acidiphila type strain (ID 139908).</title>
        <authorList>
            <person name="Copeland A."/>
            <person name="Lapidus A."/>
            <person name="Glavina Del Rio T."/>
            <person name="Nolan M."/>
            <person name="Lucas S."/>
            <person name="Chen F."/>
            <person name="Tice H."/>
            <person name="Cheng J.F."/>
            <person name="Bruce D."/>
            <person name="Goodwin L."/>
            <person name="Pitluck S."/>
            <person name="Mikhailova N."/>
            <person name="Pati A."/>
            <person name="Ivanova N."/>
            <person name="Mavromatis K."/>
            <person name="Chen A."/>
            <person name="Palaniappan K."/>
            <person name="Chain P."/>
            <person name="Land M."/>
            <person name="Hauser L."/>
            <person name="Chang Y.J."/>
            <person name="Jeffries C.D."/>
            <person name="Chertkov O."/>
            <person name="Brettin T."/>
            <person name="Detter J.C."/>
            <person name="Han C."/>
            <person name="Ali Z."/>
            <person name="Tindall B.J."/>
            <person name="Goker M."/>
            <person name="Bristow J."/>
            <person name="Eisen J.A."/>
            <person name="Markowitz V."/>
            <person name="Hugenholtz P."/>
            <person name="Kyrpides N.C."/>
            <person name="Klenk H.P."/>
        </authorList>
    </citation>
    <scope>NUCLEOTIDE SEQUENCE [LARGE SCALE GENOMIC DNA]</scope>
    <source>
        <strain evidence="3">DSM 44928 / JCM 14897 / NBRC 102108 / NRRL B-24433 / ID139908</strain>
    </source>
</reference>
<evidence type="ECO:0000313" key="2">
    <source>
        <dbReference type="EMBL" id="ACU75968.1"/>
    </source>
</evidence>
<feature type="region of interest" description="Disordered" evidence="1">
    <location>
        <begin position="89"/>
        <end position="143"/>
    </location>
</feature>
<sequence>MADTPDLGKLWKQLTDSVGGGMGEALEKLKKSSIGEQVQSWIGKGENKPVNADQLTQAIGQDKMDQIAHQAGTTPEQAAQTMAEKLPGMVDKMTPDGQLPTPTTIKDNAAGAAQTMPTTAANAMGNPTTTAQQQTPRTNPPPM</sequence>
<keyword evidence="3" id="KW-1185">Reference proteome</keyword>
<proteinExistence type="predicted"/>
<dbReference type="InterPro" id="IPR045372">
    <property type="entry name" value="YidB"/>
</dbReference>
<dbReference type="RefSeq" id="WP_015795696.1">
    <property type="nucleotide sequence ID" value="NC_013131.1"/>
</dbReference>
<dbReference type="EMBL" id="CP001700">
    <property type="protein sequence ID" value="ACU75968.1"/>
    <property type="molecule type" value="Genomic_DNA"/>
</dbReference>
<evidence type="ECO:0008006" key="4">
    <source>
        <dbReference type="Google" id="ProtNLM"/>
    </source>
</evidence>
<evidence type="ECO:0000313" key="3">
    <source>
        <dbReference type="Proteomes" id="UP000000851"/>
    </source>
</evidence>
<accession>C7Q6V5</accession>
<gene>
    <name evidence="2" type="ordered locus">Caci_7138</name>
</gene>
<evidence type="ECO:0000256" key="1">
    <source>
        <dbReference type="SAM" id="MobiDB-lite"/>
    </source>
</evidence>
<dbReference type="HOGENOM" id="CLU_1802606_0_0_11"/>